<dbReference type="PATRIC" id="fig|1432052.4.peg.5396"/>
<organism evidence="9 10">
    <name type="scientific">Eisenbergiella tayi</name>
    <dbReference type="NCBI Taxonomy" id="1432052"/>
    <lineage>
        <taxon>Bacteria</taxon>
        <taxon>Bacillati</taxon>
        <taxon>Bacillota</taxon>
        <taxon>Clostridia</taxon>
        <taxon>Lachnospirales</taxon>
        <taxon>Lachnospiraceae</taxon>
        <taxon>Eisenbergiella</taxon>
    </lineage>
</organism>
<evidence type="ECO:0000256" key="4">
    <source>
        <dbReference type="ARBA" id="ARBA00022692"/>
    </source>
</evidence>
<evidence type="ECO:0000313" key="9">
    <source>
        <dbReference type="EMBL" id="ODM04059.1"/>
    </source>
</evidence>
<reference evidence="9 10" key="1">
    <citation type="submission" date="2016-07" db="EMBL/GenBank/DDBJ databases">
        <title>Characterization of isolates of Eisenbergiella tayi derived from blood cultures, using whole genome sequencing.</title>
        <authorList>
            <person name="Burdz T."/>
            <person name="Wiebe D."/>
            <person name="Huynh C."/>
            <person name="Bernard K."/>
        </authorList>
    </citation>
    <scope>NUCLEOTIDE SEQUENCE [LARGE SCALE GENOMIC DNA]</scope>
    <source>
        <strain evidence="9 10">NML 110608</strain>
    </source>
</reference>
<evidence type="ECO:0000256" key="2">
    <source>
        <dbReference type="ARBA" id="ARBA00022448"/>
    </source>
</evidence>
<proteinExistence type="inferred from homology"/>
<dbReference type="PANTHER" id="PTHR43386:SF25">
    <property type="entry name" value="PEPTIDE ABC TRANSPORTER PERMEASE PROTEIN"/>
    <property type="match status" value="1"/>
</dbReference>
<keyword evidence="6 7" id="KW-0472">Membrane</keyword>
<evidence type="ECO:0000256" key="3">
    <source>
        <dbReference type="ARBA" id="ARBA00022475"/>
    </source>
</evidence>
<comment type="caution">
    <text evidence="9">The sequence shown here is derived from an EMBL/GenBank/DDBJ whole genome shotgun (WGS) entry which is preliminary data.</text>
</comment>
<keyword evidence="5 7" id="KW-1133">Transmembrane helix</keyword>
<feature type="transmembrane region" description="Helical" evidence="7">
    <location>
        <begin position="72"/>
        <end position="98"/>
    </location>
</feature>
<keyword evidence="2 7" id="KW-0813">Transport</keyword>
<dbReference type="GO" id="GO:0005886">
    <property type="term" value="C:plasma membrane"/>
    <property type="evidence" value="ECO:0007669"/>
    <property type="project" value="UniProtKB-SubCell"/>
</dbReference>
<comment type="subcellular location">
    <subcellularLocation>
        <location evidence="1 7">Cell membrane</location>
        <topology evidence="1 7">Multi-pass membrane protein</topology>
    </subcellularLocation>
</comment>
<evidence type="ECO:0000256" key="1">
    <source>
        <dbReference type="ARBA" id="ARBA00004651"/>
    </source>
</evidence>
<dbReference type="PANTHER" id="PTHR43386">
    <property type="entry name" value="OLIGOPEPTIDE TRANSPORT SYSTEM PERMEASE PROTEIN APPC"/>
    <property type="match status" value="1"/>
</dbReference>
<feature type="domain" description="ABC transmembrane type-1" evidence="8">
    <location>
        <begin position="68"/>
        <end position="257"/>
    </location>
</feature>
<dbReference type="InterPro" id="IPR050366">
    <property type="entry name" value="BP-dependent_transpt_permease"/>
</dbReference>
<evidence type="ECO:0000313" key="10">
    <source>
        <dbReference type="Proteomes" id="UP000094067"/>
    </source>
</evidence>
<dbReference type="AlphaFoldDB" id="A0A1E3A617"/>
<dbReference type="Pfam" id="PF00528">
    <property type="entry name" value="BPD_transp_1"/>
    <property type="match status" value="1"/>
</dbReference>
<dbReference type="GO" id="GO:0055085">
    <property type="term" value="P:transmembrane transport"/>
    <property type="evidence" value="ECO:0007669"/>
    <property type="project" value="InterPro"/>
</dbReference>
<evidence type="ECO:0000256" key="6">
    <source>
        <dbReference type="ARBA" id="ARBA00023136"/>
    </source>
</evidence>
<dbReference type="PROSITE" id="PS50928">
    <property type="entry name" value="ABC_TM1"/>
    <property type="match status" value="1"/>
</dbReference>
<sequence>MKKKNLNLILGSILTGLVLLVVLVGIFYTPYDPTAMDNANKLSGVTLVHPFGCDNFGRDILSRVMQGSGTTLSVAVSTVAIGTFFGVLLGAFTGYFGGLLDEILMRINDVVFAFPSILLALVFISLLGPGKGNVIISLGIAFIPSFARIVRSEFIRCKNMDYVKLARLAGAGHLRIMFVHILPNTLKVLVPAVMIGFNNAVLAEAGMSYLGIGVQPPDASLGRMLSEAQTYIFSAPGFALFPGVFIVLMVLGFSLLAEGLKRD</sequence>
<feature type="transmembrane region" description="Helical" evidence="7">
    <location>
        <begin position="134"/>
        <end position="150"/>
    </location>
</feature>
<protein>
    <submittedName>
        <fullName evidence="9">Glutathione transport system permease protein GsiD</fullName>
    </submittedName>
</protein>
<feature type="transmembrane region" description="Helical" evidence="7">
    <location>
        <begin position="231"/>
        <end position="257"/>
    </location>
</feature>
<dbReference type="Proteomes" id="UP000094067">
    <property type="component" value="Unassembled WGS sequence"/>
</dbReference>
<name>A0A1E3A617_9FIRM</name>
<feature type="transmembrane region" description="Helical" evidence="7">
    <location>
        <begin position="110"/>
        <end position="128"/>
    </location>
</feature>
<keyword evidence="3" id="KW-1003">Cell membrane</keyword>
<evidence type="ECO:0000256" key="7">
    <source>
        <dbReference type="RuleBase" id="RU363032"/>
    </source>
</evidence>
<keyword evidence="4 7" id="KW-0812">Transmembrane</keyword>
<accession>A0A1E3A617</accession>
<gene>
    <name evidence="9" type="primary">gsiD_4</name>
    <name evidence="9" type="ORF">BEI61_04863</name>
</gene>
<dbReference type="EMBL" id="MCGH01000003">
    <property type="protein sequence ID" value="ODM04059.1"/>
    <property type="molecule type" value="Genomic_DNA"/>
</dbReference>
<dbReference type="InterPro" id="IPR035906">
    <property type="entry name" value="MetI-like_sf"/>
</dbReference>
<dbReference type="SUPFAM" id="SSF161098">
    <property type="entry name" value="MetI-like"/>
    <property type="match status" value="1"/>
</dbReference>
<dbReference type="RefSeq" id="WP_069154313.1">
    <property type="nucleotide sequence ID" value="NZ_MCGH01000003.1"/>
</dbReference>
<dbReference type="Gene3D" id="1.10.3720.10">
    <property type="entry name" value="MetI-like"/>
    <property type="match status" value="1"/>
</dbReference>
<feature type="transmembrane region" description="Helical" evidence="7">
    <location>
        <begin position="7"/>
        <end position="28"/>
    </location>
</feature>
<dbReference type="CDD" id="cd06261">
    <property type="entry name" value="TM_PBP2"/>
    <property type="match status" value="1"/>
</dbReference>
<evidence type="ECO:0000259" key="8">
    <source>
        <dbReference type="PROSITE" id="PS50928"/>
    </source>
</evidence>
<dbReference type="InterPro" id="IPR000515">
    <property type="entry name" value="MetI-like"/>
</dbReference>
<evidence type="ECO:0000256" key="5">
    <source>
        <dbReference type="ARBA" id="ARBA00022989"/>
    </source>
</evidence>
<comment type="similarity">
    <text evidence="7">Belongs to the binding-protein-dependent transport system permease family.</text>
</comment>